<evidence type="ECO:0000313" key="4">
    <source>
        <dbReference type="Proteomes" id="UP000317371"/>
    </source>
</evidence>
<sequence>MNAISRGLWLAFSLLLLLLAACQPIPAPGAEAVTPAATATAVVSPAPQEPTPTSQEAPMPTSAPVSNPLVQQAMADLAQRLSIPTEEITLVSYEEVVWPDASMGCPQPGMAYIQVPQDGARIVLQAGGQTYVYHSGGNRPPFLCTQPPAGSAKEAPGGNLGTPNQ</sequence>
<keyword evidence="2" id="KW-0732">Signal</keyword>
<protein>
    <recommendedName>
        <fullName evidence="5">PASTA domain-containing protein</fullName>
    </recommendedName>
</protein>
<dbReference type="RefSeq" id="WP_141611012.1">
    <property type="nucleotide sequence ID" value="NZ_VIGC02000020.1"/>
</dbReference>
<feature type="region of interest" description="Disordered" evidence="1">
    <location>
        <begin position="144"/>
        <end position="165"/>
    </location>
</feature>
<proteinExistence type="predicted"/>
<dbReference type="OrthoDB" id="5801841at2"/>
<dbReference type="AlphaFoldDB" id="A0A540VDG4"/>
<dbReference type="Proteomes" id="UP000317371">
    <property type="component" value="Unassembled WGS sequence"/>
</dbReference>
<feature type="chain" id="PRO_5021751737" description="PASTA domain-containing protein" evidence="2">
    <location>
        <begin position="30"/>
        <end position="165"/>
    </location>
</feature>
<evidence type="ECO:0008006" key="5">
    <source>
        <dbReference type="Google" id="ProtNLM"/>
    </source>
</evidence>
<feature type="region of interest" description="Disordered" evidence="1">
    <location>
        <begin position="41"/>
        <end position="62"/>
    </location>
</feature>
<dbReference type="EMBL" id="VIGC01000020">
    <property type="protein sequence ID" value="TQE94787.1"/>
    <property type="molecule type" value="Genomic_DNA"/>
</dbReference>
<evidence type="ECO:0000256" key="2">
    <source>
        <dbReference type="SAM" id="SignalP"/>
    </source>
</evidence>
<reference evidence="3 4" key="1">
    <citation type="submission" date="2019-06" db="EMBL/GenBank/DDBJ databases">
        <title>Genome sequence of Litorilinea aerophila BAA-2444.</title>
        <authorList>
            <person name="Maclea K.S."/>
            <person name="Maurais E.G."/>
            <person name="Iannazzi L.C."/>
        </authorList>
    </citation>
    <scope>NUCLEOTIDE SEQUENCE [LARGE SCALE GENOMIC DNA]</scope>
    <source>
        <strain evidence="3 4">ATCC BAA-2444</strain>
    </source>
</reference>
<feature type="signal peptide" evidence="2">
    <location>
        <begin position="1"/>
        <end position="29"/>
    </location>
</feature>
<evidence type="ECO:0000313" key="3">
    <source>
        <dbReference type="EMBL" id="TQE94787.1"/>
    </source>
</evidence>
<organism evidence="3 4">
    <name type="scientific">Litorilinea aerophila</name>
    <dbReference type="NCBI Taxonomy" id="1204385"/>
    <lineage>
        <taxon>Bacteria</taxon>
        <taxon>Bacillati</taxon>
        <taxon>Chloroflexota</taxon>
        <taxon>Caldilineae</taxon>
        <taxon>Caldilineales</taxon>
        <taxon>Caldilineaceae</taxon>
        <taxon>Litorilinea</taxon>
    </lineage>
</organism>
<accession>A0A540VDG4</accession>
<comment type="caution">
    <text evidence="3">The sequence shown here is derived from an EMBL/GenBank/DDBJ whole genome shotgun (WGS) entry which is preliminary data.</text>
</comment>
<evidence type="ECO:0000256" key="1">
    <source>
        <dbReference type="SAM" id="MobiDB-lite"/>
    </source>
</evidence>
<dbReference type="InParanoid" id="A0A540VDG4"/>
<name>A0A540VDG4_9CHLR</name>
<dbReference type="PROSITE" id="PS51257">
    <property type="entry name" value="PROKAR_LIPOPROTEIN"/>
    <property type="match status" value="1"/>
</dbReference>
<keyword evidence="4" id="KW-1185">Reference proteome</keyword>
<gene>
    <name evidence="3" type="ORF">FKZ61_15290</name>
</gene>